<keyword evidence="4" id="KW-1185">Reference proteome</keyword>
<dbReference type="RefSeq" id="WP_062819063.1">
    <property type="nucleotide sequence ID" value="NZ_CP014352.1"/>
</dbReference>
<proteinExistence type="predicted"/>
<protein>
    <submittedName>
        <fullName evidence="1">Uncharacterized protein</fullName>
    </submittedName>
</protein>
<reference evidence="2 4" key="1">
    <citation type="journal article" date="2016" name="Plant Dis.">
        <title>Improved production of propionic acid using genome shuffling.</title>
        <authorList>
            <person name="Luna-Flores C.H."/>
            <person name="Palfreyman R.W."/>
            <person name="Kromer J.O."/>
            <person name="Nielsen L.K."/>
            <person name="Marcellin E."/>
        </authorList>
    </citation>
    <scope>NUCLEOTIDE SEQUENCE [LARGE SCALE GENOMIC DNA]</scope>
    <source>
        <strain evidence="2 4">F3E8</strain>
    </source>
</reference>
<organism evidence="1 3">
    <name type="scientific">Acidipropionibacterium acidipropionici</name>
    <dbReference type="NCBI Taxonomy" id="1748"/>
    <lineage>
        <taxon>Bacteria</taxon>
        <taxon>Bacillati</taxon>
        <taxon>Actinomycetota</taxon>
        <taxon>Actinomycetes</taxon>
        <taxon>Propionibacteriales</taxon>
        <taxon>Propionibacteriaceae</taxon>
        <taxon>Acidipropionibacterium</taxon>
    </lineage>
</organism>
<evidence type="ECO:0000313" key="1">
    <source>
        <dbReference type="EMBL" id="AMS04647.1"/>
    </source>
</evidence>
<evidence type="ECO:0000313" key="3">
    <source>
        <dbReference type="Proteomes" id="UP000075221"/>
    </source>
</evidence>
<accession>A0AAC9AMX3</accession>
<name>A0AAC9AMX3_9ACTN</name>
<evidence type="ECO:0000313" key="4">
    <source>
        <dbReference type="Proteomes" id="UP000178666"/>
    </source>
</evidence>
<dbReference type="AlphaFoldDB" id="A0AAC9AMX3"/>
<reference evidence="1 3" key="2">
    <citation type="submission" date="2016-02" db="EMBL/GenBank/DDBJ databases">
        <title>Complete Genome Sequence of Propionibacterium acidipropionici ATCC 55737.</title>
        <authorList>
            <person name="Luna Flores C.H."/>
            <person name="Nielsen L.K."/>
            <person name="Marcellin E."/>
        </authorList>
    </citation>
    <scope>NUCLEOTIDE SEQUENCE [LARGE SCALE GENOMIC DNA]</scope>
    <source>
        <strain evidence="1 3">ATCC 55737</strain>
    </source>
</reference>
<sequence length="71" mass="8234">MPTTDEFLRQYKAAFNELWDRILAVQALHVPVLDHTSRSQGPWCLECSRDRRHPVPWPCDTTRAAEGDDVQ</sequence>
<dbReference type="EMBL" id="CP015970">
    <property type="protein sequence ID" value="AOZ46136.1"/>
    <property type="molecule type" value="Genomic_DNA"/>
</dbReference>
<gene>
    <name evidence="2" type="ORF">A8L58_04740</name>
    <name evidence="1" type="ORF">AXH35_03275</name>
</gene>
<dbReference type="Proteomes" id="UP000075221">
    <property type="component" value="Chromosome"/>
</dbReference>
<dbReference type="EMBL" id="CP014352">
    <property type="protein sequence ID" value="AMS04647.1"/>
    <property type="molecule type" value="Genomic_DNA"/>
</dbReference>
<evidence type="ECO:0000313" key="2">
    <source>
        <dbReference type="EMBL" id="AOZ46136.1"/>
    </source>
</evidence>
<dbReference type="Proteomes" id="UP000178666">
    <property type="component" value="Chromosome"/>
</dbReference>